<dbReference type="SUPFAM" id="SSF100895">
    <property type="entry name" value="Kazal-type serine protease inhibitors"/>
    <property type="match status" value="1"/>
</dbReference>
<dbReference type="PROSITE" id="PS51465">
    <property type="entry name" value="KAZAL_2"/>
    <property type="match status" value="1"/>
</dbReference>
<dbReference type="Proteomes" id="UP001595818">
    <property type="component" value="Unassembled WGS sequence"/>
</dbReference>
<keyword evidence="3" id="KW-1185">Reference proteome</keyword>
<accession>A0ABV9SVI7</accession>
<gene>
    <name evidence="2" type="ORF">ACFPFU_01535</name>
</gene>
<keyword evidence="2" id="KW-0646">Protease inhibitor</keyword>
<feature type="domain" description="Kazal-like" evidence="1">
    <location>
        <begin position="25"/>
        <end position="79"/>
    </location>
</feature>
<dbReference type="PANTHER" id="PTHR21131">
    <property type="entry name" value="SERINE-TYPE ENDOPEPTIDASE INHIBITOR"/>
    <property type="match status" value="1"/>
</dbReference>
<dbReference type="Pfam" id="PF00050">
    <property type="entry name" value="Kazal_1"/>
    <property type="match status" value="1"/>
</dbReference>
<proteinExistence type="predicted"/>
<evidence type="ECO:0000313" key="3">
    <source>
        <dbReference type="Proteomes" id="UP001595818"/>
    </source>
</evidence>
<protein>
    <submittedName>
        <fullName evidence="2">Kazal-type serine protease inhibitor domain-containing protein</fullName>
    </submittedName>
</protein>
<evidence type="ECO:0000259" key="1">
    <source>
        <dbReference type="PROSITE" id="PS51465"/>
    </source>
</evidence>
<reference evidence="3" key="1">
    <citation type="journal article" date="2019" name="Int. J. Syst. Evol. Microbiol.">
        <title>The Global Catalogue of Microorganisms (GCM) 10K type strain sequencing project: providing services to taxonomists for standard genome sequencing and annotation.</title>
        <authorList>
            <consortium name="The Broad Institute Genomics Platform"/>
            <consortium name="The Broad Institute Genome Sequencing Center for Infectious Disease"/>
            <person name="Wu L."/>
            <person name="Ma J."/>
        </authorList>
    </citation>
    <scope>NUCLEOTIDE SEQUENCE [LARGE SCALE GENOMIC DNA]</scope>
    <source>
        <strain evidence="3">CGMCC 4.7466</strain>
    </source>
</reference>
<comment type="caution">
    <text evidence="2">The sequence shown here is derived from an EMBL/GenBank/DDBJ whole genome shotgun (WGS) entry which is preliminary data.</text>
</comment>
<organism evidence="2 3">
    <name type="scientific">Negadavirga shengliensis</name>
    <dbReference type="NCBI Taxonomy" id="1389218"/>
    <lineage>
        <taxon>Bacteria</taxon>
        <taxon>Pseudomonadati</taxon>
        <taxon>Bacteroidota</taxon>
        <taxon>Cytophagia</taxon>
        <taxon>Cytophagales</taxon>
        <taxon>Cyclobacteriaceae</taxon>
        <taxon>Negadavirga</taxon>
    </lineage>
</organism>
<sequence length="81" mass="8672">MKKTVLAFVVSLMLGFQCEDFQPRGPVTVDCIDPEKANPAAICTMDYRPVCGCDGKTYSNACVAGASGLKSWTEGECDQDS</sequence>
<name>A0ABV9SVI7_9BACT</name>
<dbReference type="CDD" id="cd00104">
    <property type="entry name" value="KAZAL_FS"/>
    <property type="match status" value="1"/>
</dbReference>
<keyword evidence="2" id="KW-0722">Serine protease inhibitor</keyword>
<dbReference type="RefSeq" id="WP_377060805.1">
    <property type="nucleotide sequence ID" value="NZ_JBHSJJ010000001.1"/>
</dbReference>
<dbReference type="PANTHER" id="PTHR21131:SF0">
    <property type="entry name" value="GEO10195P1-RELATED"/>
    <property type="match status" value="1"/>
</dbReference>
<dbReference type="GO" id="GO:0004867">
    <property type="term" value="F:serine-type endopeptidase inhibitor activity"/>
    <property type="evidence" value="ECO:0007669"/>
    <property type="project" value="UniProtKB-KW"/>
</dbReference>
<evidence type="ECO:0000313" key="2">
    <source>
        <dbReference type="EMBL" id="MFC4870348.1"/>
    </source>
</evidence>
<dbReference type="InterPro" id="IPR002350">
    <property type="entry name" value="Kazal_dom"/>
</dbReference>
<dbReference type="EMBL" id="JBHSJJ010000001">
    <property type="protein sequence ID" value="MFC4870348.1"/>
    <property type="molecule type" value="Genomic_DNA"/>
</dbReference>
<dbReference type="SMART" id="SM00280">
    <property type="entry name" value="KAZAL"/>
    <property type="match status" value="1"/>
</dbReference>
<dbReference type="Gene3D" id="3.30.60.30">
    <property type="match status" value="1"/>
</dbReference>
<dbReference type="InterPro" id="IPR053265">
    <property type="entry name" value="Serpin"/>
</dbReference>
<dbReference type="InterPro" id="IPR036058">
    <property type="entry name" value="Kazal_dom_sf"/>
</dbReference>